<dbReference type="InterPro" id="IPR043128">
    <property type="entry name" value="Rev_trsase/Diguanyl_cyclase"/>
</dbReference>
<name>A0AAV3QFB6_LITER</name>
<evidence type="ECO:0008006" key="3">
    <source>
        <dbReference type="Google" id="ProtNLM"/>
    </source>
</evidence>
<evidence type="ECO:0000313" key="1">
    <source>
        <dbReference type="EMBL" id="GAA0161878.1"/>
    </source>
</evidence>
<comment type="caution">
    <text evidence="1">The sequence shown here is derived from an EMBL/GenBank/DDBJ whole genome shotgun (WGS) entry which is preliminary data.</text>
</comment>
<dbReference type="InterPro" id="IPR043502">
    <property type="entry name" value="DNA/RNA_pol_sf"/>
</dbReference>
<dbReference type="Proteomes" id="UP001454036">
    <property type="component" value="Unassembled WGS sequence"/>
</dbReference>
<sequence length="180" mass="20840">MIELTGAKQRREEPVTDYINQWRSLSLKCKDNLAESSTIIGELKEVNLGTVEHPRPTYVSALLNLAEEAEYIAMLTEFQDAFAWTYTEIPGLDPKVEVHHLALKKGGRPVKQGQWRFRTELVPSIEAEVNRSGWHRRELTAFRTPKTVYCYKLMPFELKNAGATDQRAMKKIFDDMLHRF</sequence>
<protein>
    <recommendedName>
        <fullName evidence="3">Retrotransposon gag domain-containing protein</fullName>
    </recommendedName>
</protein>
<dbReference type="Gene3D" id="3.10.10.10">
    <property type="entry name" value="HIV Type 1 Reverse Transcriptase, subunit A, domain 1"/>
    <property type="match status" value="1"/>
</dbReference>
<keyword evidence="2" id="KW-1185">Reference proteome</keyword>
<dbReference type="EMBL" id="BAABME010004302">
    <property type="protein sequence ID" value="GAA0161878.1"/>
    <property type="molecule type" value="Genomic_DNA"/>
</dbReference>
<reference evidence="1 2" key="1">
    <citation type="submission" date="2024-01" db="EMBL/GenBank/DDBJ databases">
        <title>The complete chloroplast genome sequence of Lithospermum erythrorhizon: insights into the phylogenetic relationship among Boraginaceae species and the maternal lineages of purple gromwells.</title>
        <authorList>
            <person name="Okada T."/>
            <person name="Watanabe K."/>
        </authorList>
    </citation>
    <scope>NUCLEOTIDE SEQUENCE [LARGE SCALE GENOMIC DNA]</scope>
</reference>
<dbReference type="Gene3D" id="3.30.70.270">
    <property type="match status" value="1"/>
</dbReference>
<dbReference type="SUPFAM" id="SSF56672">
    <property type="entry name" value="DNA/RNA polymerases"/>
    <property type="match status" value="1"/>
</dbReference>
<accession>A0AAV3QFB6</accession>
<dbReference type="InterPro" id="IPR053134">
    <property type="entry name" value="RNA-dir_DNA_polymerase"/>
</dbReference>
<evidence type="ECO:0000313" key="2">
    <source>
        <dbReference type="Proteomes" id="UP001454036"/>
    </source>
</evidence>
<dbReference type="PANTHER" id="PTHR24559">
    <property type="entry name" value="TRANSPOSON TY3-I GAG-POL POLYPROTEIN"/>
    <property type="match status" value="1"/>
</dbReference>
<gene>
    <name evidence="1" type="ORF">LIER_18095</name>
</gene>
<proteinExistence type="predicted"/>
<organism evidence="1 2">
    <name type="scientific">Lithospermum erythrorhizon</name>
    <name type="common">Purple gromwell</name>
    <name type="synonym">Lithospermum officinale var. erythrorhizon</name>
    <dbReference type="NCBI Taxonomy" id="34254"/>
    <lineage>
        <taxon>Eukaryota</taxon>
        <taxon>Viridiplantae</taxon>
        <taxon>Streptophyta</taxon>
        <taxon>Embryophyta</taxon>
        <taxon>Tracheophyta</taxon>
        <taxon>Spermatophyta</taxon>
        <taxon>Magnoliopsida</taxon>
        <taxon>eudicotyledons</taxon>
        <taxon>Gunneridae</taxon>
        <taxon>Pentapetalae</taxon>
        <taxon>asterids</taxon>
        <taxon>lamiids</taxon>
        <taxon>Boraginales</taxon>
        <taxon>Boraginaceae</taxon>
        <taxon>Boraginoideae</taxon>
        <taxon>Lithospermeae</taxon>
        <taxon>Lithospermum</taxon>
    </lineage>
</organism>
<dbReference type="PANTHER" id="PTHR24559:SF439">
    <property type="entry name" value="RETROTRANSPOSON, UNCLASSIFIED-LIKE PROTEIN"/>
    <property type="match status" value="1"/>
</dbReference>
<dbReference type="AlphaFoldDB" id="A0AAV3QFB6"/>